<evidence type="ECO:0000256" key="1">
    <source>
        <dbReference type="ARBA" id="ARBA00004448"/>
    </source>
</evidence>
<feature type="domain" description="ABC transmembrane type-1" evidence="19">
    <location>
        <begin position="125"/>
        <end position="414"/>
    </location>
</feature>
<feature type="domain" description="ABC transporter" evidence="18">
    <location>
        <begin position="449"/>
        <end position="685"/>
    </location>
</feature>
<accession>A0A875S5E2</accession>
<dbReference type="AlphaFoldDB" id="A0A875S5E2"/>
<evidence type="ECO:0000256" key="15">
    <source>
        <dbReference type="ARBA" id="ARBA00040792"/>
    </source>
</evidence>
<gene>
    <name evidence="20" type="primary">ATM1</name>
    <name evidence="20" type="ORF">FOA43_002931</name>
</gene>
<dbReference type="GeneID" id="62196332"/>
<feature type="transmembrane region" description="Helical" evidence="17">
    <location>
        <begin position="124"/>
        <end position="145"/>
    </location>
</feature>
<reference evidence="20" key="1">
    <citation type="submission" date="2020-10" db="EMBL/GenBank/DDBJ databases">
        <authorList>
            <person name="Roach M.J.R."/>
        </authorList>
    </citation>
    <scope>NUCLEOTIDE SEQUENCE</scope>
    <source>
        <strain evidence="20">CBS 1945</strain>
    </source>
</reference>
<evidence type="ECO:0000313" key="20">
    <source>
        <dbReference type="EMBL" id="QPG75575.1"/>
    </source>
</evidence>
<dbReference type="Pfam" id="PF00005">
    <property type="entry name" value="ABC_tran"/>
    <property type="match status" value="1"/>
</dbReference>
<dbReference type="InterPro" id="IPR036640">
    <property type="entry name" value="ABC1_TM_sf"/>
</dbReference>
<dbReference type="InterPro" id="IPR039421">
    <property type="entry name" value="Type_1_exporter"/>
</dbReference>
<feature type="transmembrane region" description="Helical" evidence="17">
    <location>
        <begin position="265"/>
        <end position="287"/>
    </location>
</feature>
<dbReference type="GO" id="GO:0016887">
    <property type="term" value="F:ATP hydrolysis activity"/>
    <property type="evidence" value="ECO:0007669"/>
    <property type="project" value="InterPro"/>
</dbReference>
<keyword evidence="6" id="KW-0999">Mitochondrion inner membrane</keyword>
<dbReference type="PROSITE" id="PS50929">
    <property type="entry name" value="ABC_TM1F"/>
    <property type="match status" value="1"/>
</dbReference>
<evidence type="ECO:0000256" key="12">
    <source>
        <dbReference type="ARBA" id="ARBA00023136"/>
    </source>
</evidence>
<evidence type="ECO:0000256" key="14">
    <source>
        <dbReference type="ARBA" id="ARBA00039906"/>
    </source>
</evidence>
<evidence type="ECO:0000256" key="13">
    <source>
        <dbReference type="ARBA" id="ARBA00024363"/>
    </source>
</evidence>
<dbReference type="FunFam" id="3.40.50.300:FF:000287">
    <property type="entry name" value="Multidrug ABC transporter ATP-binding protein"/>
    <property type="match status" value="1"/>
</dbReference>
<dbReference type="SMART" id="SM00382">
    <property type="entry name" value="AAA"/>
    <property type="match status" value="1"/>
</dbReference>
<evidence type="ECO:0000259" key="19">
    <source>
        <dbReference type="PROSITE" id="PS50929"/>
    </source>
</evidence>
<evidence type="ECO:0000259" key="18">
    <source>
        <dbReference type="PROSITE" id="PS50893"/>
    </source>
</evidence>
<dbReference type="PANTHER" id="PTHR24221:SF402">
    <property type="entry name" value="IRON-SULFUR CLUSTERS TRANSPORTER ABCB7, MITOCHONDRIAL"/>
    <property type="match status" value="1"/>
</dbReference>
<comment type="subcellular location">
    <subcellularLocation>
        <location evidence="1">Mitochondrion inner membrane</location>
        <topology evidence="1">Multi-pass membrane protein</topology>
    </subcellularLocation>
</comment>
<dbReference type="PROSITE" id="PS50893">
    <property type="entry name" value="ABC_TRANSPORTER_2"/>
    <property type="match status" value="1"/>
</dbReference>
<dbReference type="Gene3D" id="1.20.1560.10">
    <property type="entry name" value="ABC transporter type 1, transmembrane domain"/>
    <property type="match status" value="1"/>
</dbReference>
<keyword evidence="4 17" id="KW-0812">Transmembrane</keyword>
<protein>
    <recommendedName>
        <fullName evidence="14">Iron-sulfur clusters transporter ATM1, mitochondrial</fullName>
    </recommendedName>
    <alternativeName>
        <fullName evidence="15">Iron-sulfur clusters transporter atm1, mitochondrial</fullName>
    </alternativeName>
</protein>
<proteinExistence type="inferred from homology"/>
<dbReference type="InterPro" id="IPR003593">
    <property type="entry name" value="AAA+_ATPase"/>
</dbReference>
<evidence type="ECO:0000256" key="10">
    <source>
        <dbReference type="ARBA" id="ARBA00022989"/>
    </source>
</evidence>
<dbReference type="SUPFAM" id="SSF90123">
    <property type="entry name" value="ABC transporter transmembrane region"/>
    <property type="match status" value="1"/>
</dbReference>
<dbReference type="Gene3D" id="3.40.50.300">
    <property type="entry name" value="P-loop containing nucleotide triphosphate hydrolases"/>
    <property type="match status" value="1"/>
</dbReference>
<dbReference type="FunFam" id="1.20.1560.10:FF:000004">
    <property type="entry name" value="ATP-binding cassette sub-family B member 7"/>
    <property type="match status" value="1"/>
</dbReference>
<keyword evidence="9" id="KW-1278">Translocase</keyword>
<dbReference type="GO" id="GO:0140466">
    <property type="term" value="P:iron-sulfur cluster export from the mitochondrion"/>
    <property type="evidence" value="ECO:0007669"/>
    <property type="project" value="UniProtKB-ARBA"/>
</dbReference>
<evidence type="ECO:0000256" key="8">
    <source>
        <dbReference type="ARBA" id="ARBA00022946"/>
    </source>
</evidence>
<evidence type="ECO:0000313" key="21">
    <source>
        <dbReference type="Proteomes" id="UP000662931"/>
    </source>
</evidence>
<keyword evidence="12 17" id="KW-0472">Membrane</keyword>
<keyword evidence="21" id="KW-1185">Reference proteome</keyword>
<dbReference type="CDD" id="cd18582">
    <property type="entry name" value="ABC_6TM_ATM1_ABCB7"/>
    <property type="match status" value="1"/>
</dbReference>
<evidence type="ECO:0000256" key="5">
    <source>
        <dbReference type="ARBA" id="ARBA00022741"/>
    </source>
</evidence>
<comment type="subunit">
    <text evidence="2">Homodimer.</text>
</comment>
<dbReference type="Pfam" id="PF00664">
    <property type="entry name" value="ABC_membrane"/>
    <property type="match status" value="1"/>
</dbReference>
<dbReference type="GO" id="GO:0005524">
    <property type="term" value="F:ATP binding"/>
    <property type="evidence" value="ECO:0007669"/>
    <property type="project" value="UniProtKB-KW"/>
</dbReference>
<dbReference type="KEGG" id="bnn:FOA43_002931"/>
<evidence type="ECO:0000256" key="3">
    <source>
        <dbReference type="ARBA" id="ARBA00022448"/>
    </source>
</evidence>
<evidence type="ECO:0000256" key="16">
    <source>
        <dbReference type="ARBA" id="ARBA00045666"/>
    </source>
</evidence>
<dbReference type="InterPro" id="IPR011527">
    <property type="entry name" value="ABC1_TM_dom"/>
</dbReference>
<dbReference type="GO" id="GO:0006879">
    <property type="term" value="P:intracellular iron ion homeostasis"/>
    <property type="evidence" value="ECO:0007669"/>
    <property type="project" value="TreeGrafter"/>
</dbReference>
<sequence length="710" mass="79189">MFVFRRGLIAEPSLAIRCLTRQFRQPHTKACLAGRIVRPYEFHGGSSFRFLSTESSKAASTKPLKTTFTRPSKGPLKHANLVGNATHTMAPNVEEPEPESERQILKDLLLYIWPKENMSVKVRVVLALSLLIAGKLLNVEVPFFFKRIIDDMNVDWSTTGGMLTTSIIACIFAYGGARFGAMLFDQLRNAIFAKVAQGAIMSVAHNTFKHLLELDLNFHLSRQTGGLTRAIDRGTKGIAYVLSAMVFRILPITFEISVVSGVLTYNYGASFAGVTLLTVLAYSLFTIRTTAWRTKFRKHANKADQRAASVALDSLINYESVKYFNNEAFQSARYDSALENYRESSIKVATSLAYLNSGQNFIFTTALTVMMYMGCQGVAAGTLTVGDLVLINQLVFQLSVPLNFLGSVYRDLKQSLIDMESLFMLQKYEIKVQSKPNAPPLKLNRGGEVTFDHVTFGYHPDRPILKDCSFTIPAGQKVAIVGPSGSGKSTILRLVFRFYDISAGRILIDGQDIRDVDLDSLRRAIGVVPQDNPLFNETIMENLRYGKLTASDNEVNEVLYKVKLDELVKDLPDGVNTLVGERGLMISGGEKQRLAMGRLLLKDAPITFFDEATSALDTHTEQALLKTIHELFREGGKTNVSIAHRLRTIADADKIIVLKDGKVLEEGTHYSLLQDDSSLYKELWDIQENLDIEEQLNDMNKEDKNKSNKN</sequence>
<comment type="similarity">
    <text evidence="13">Belongs to the ABC transporter superfamily. ABCB family. Heavy Metal importer (TC 3.A.1.210) subfamily.</text>
</comment>
<keyword evidence="5" id="KW-0547">Nucleotide-binding</keyword>
<dbReference type="GO" id="GO:0140359">
    <property type="term" value="F:ABC-type transporter activity"/>
    <property type="evidence" value="ECO:0007669"/>
    <property type="project" value="InterPro"/>
</dbReference>
<dbReference type="PROSITE" id="PS00211">
    <property type="entry name" value="ABC_TRANSPORTER_1"/>
    <property type="match status" value="1"/>
</dbReference>
<dbReference type="RefSeq" id="XP_038779140.1">
    <property type="nucleotide sequence ID" value="XM_038923212.1"/>
</dbReference>
<keyword evidence="11" id="KW-0496">Mitochondrion</keyword>
<dbReference type="SUPFAM" id="SSF52540">
    <property type="entry name" value="P-loop containing nucleoside triphosphate hydrolases"/>
    <property type="match status" value="1"/>
</dbReference>
<evidence type="ECO:0000256" key="9">
    <source>
        <dbReference type="ARBA" id="ARBA00022967"/>
    </source>
</evidence>
<keyword evidence="10 17" id="KW-1133">Transmembrane helix</keyword>
<name>A0A875S5E2_EENNA</name>
<feature type="transmembrane region" description="Helical" evidence="17">
    <location>
        <begin position="165"/>
        <end position="184"/>
    </location>
</feature>
<dbReference type="OrthoDB" id="6500128at2759"/>
<comment type="function">
    <text evidence="16">Performs an essential function in the generation of cytoplasmic iron-sulfur proteins by mediating the ATP-dependent export of Fe/S cluster precursors synthesized by NFS1 and other mitochondrial proteins. Hydrolyzes ATP. Binds glutathione and may function by transporting a glutathione-conjugated iron-sulfur compound.</text>
</comment>
<evidence type="ECO:0000256" key="2">
    <source>
        <dbReference type="ARBA" id="ARBA00011738"/>
    </source>
</evidence>
<feature type="transmembrane region" description="Helical" evidence="17">
    <location>
        <begin position="238"/>
        <end position="259"/>
    </location>
</feature>
<dbReference type="PANTHER" id="PTHR24221">
    <property type="entry name" value="ATP-BINDING CASSETTE SUB-FAMILY B"/>
    <property type="match status" value="1"/>
</dbReference>
<keyword evidence="7" id="KW-0067">ATP-binding</keyword>
<keyword evidence="3" id="KW-0813">Transport</keyword>
<keyword evidence="8" id="KW-0809">Transit peptide</keyword>
<evidence type="ECO:0000256" key="11">
    <source>
        <dbReference type="ARBA" id="ARBA00023128"/>
    </source>
</evidence>
<dbReference type="InterPro" id="IPR027417">
    <property type="entry name" value="P-loop_NTPase"/>
</dbReference>
<dbReference type="EMBL" id="CP064814">
    <property type="protein sequence ID" value="QPG75575.1"/>
    <property type="molecule type" value="Genomic_DNA"/>
</dbReference>
<dbReference type="Proteomes" id="UP000662931">
    <property type="component" value="Chromosome 3"/>
</dbReference>
<evidence type="ECO:0000256" key="7">
    <source>
        <dbReference type="ARBA" id="ARBA00022840"/>
    </source>
</evidence>
<dbReference type="InterPro" id="IPR003439">
    <property type="entry name" value="ABC_transporter-like_ATP-bd"/>
</dbReference>
<evidence type="ECO:0000256" key="17">
    <source>
        <dbReference type="SAM" id="Phobius"/>
    </source>
</evidence>
<evidence type="ECO:0000256" key="4">
    <source>
        <dbReference type="ARBA" id="ARBA00022692"/>
    </source>
</evidence>
<dbReference type="InterPro" id="IPR017871">
    <property type="entry name" value="ABC_transporter-like_CS"/>
</dbReference>
<evidence type="ECO:0000256" key="6">
    <source>
        <dbReference type="ARBA" id="ARBA00022792"/>
    </source>
</evidence>
<dbReference type="GO" id="GO:0005743">
    <property type="term" value="C:mitochondrial inner membrane"/>
    <property type="evidence" value="ECO:0007669"/>
    <property type="project" value="UniProtKB-SubCell"/>
</dbReference>
<organism evidence="20 21">
    <name type="scientific">Eeniella nana</name>
    <name type="common">Yeast</name>
    <name type="synonym">Brettanomyces nanus</name>
    <dbReference type="NCBI Taxonomy" id="13502"/>
    <lineage>
        <taxon>Eukaryota</taxon>
        <taxon>Fungi</taxon>
        <taxon>Dikarya</taxon>
        <taxon>Ascomycota</taxon>
        <taxon>Saccharomycotina</taxon>
        <taxon>Pichiomycetes</taxon>
        <taxon>Pichiales</taxon>
        <taxon>Pichiaceae</taxon>
        <taxon>Brettanomyces</taxon>
    </lineage>
</organism>